<gene>
    <name evidence="1" type="ORF">VNO78_10109</name>
</gene>
<evidence type="ECO:0000313" key="1">
    <source>
        <dbReference type="EMBL" id="KAK7398935.1"/>
    </source>
</evidence>
<dbReference type="GO" id="GO:0006790">
    <property type="term" value="P:sulfur compound metabolic process"/>
    <property type="evidence" value="ECO:0007669"/>
    <property type="project" value="TreeGrafter"/>
</dbReference>
<sequence>MDPTECFSTSINGEAPVQLGATPPSLVHHNFITPIPLYYICDHNLVPQVRWEDKITHVEAKLANEEVWWYKLDYIINELNINSIITMPFHDEILPINSLTTRMPYILRGYTYFSTL</sequence>
<proteinExistence type="predicted"/>
<protein>
    <submittedName>
        <fullName evidence="1">Uncharacterized protein</fullName>
    </submittedName>
</protein>
<dbReference type="AlphaFoldDB" id="A0AAN9XMF8"/>
<dbReference type="PANTHER" id="PTHR19372:SF7">
    <property type="entry name" value="SULFITE OXIDASE, MITOCHONDRIAL"/>
    <property type="match status" value="1"/>
</dbReference>
<organism evidence="1 2">
    <name type="scientific">Psophocarpus tetragonolobus</name>
    <name type="common">Winged bean</name>
    <name type="synonym">Dolichos tetragonolobus</name>
    <dbReference type="NCBI Taxonomy" id="3891"/>
    <lineage>
        <taxon>Eukaryota</taxon>
        <taxon>Viridiplantae</taxon>
        <taxon>Streptophyta</taxon>
        <taxon>Embryophyta</taxon>
        <taxon>Tracheophyta</taxon>
        <taxon>Spermatophyta</taxon>
        <taxon>Magnoliopsida</taxon>
        <taxon>eudicotyledons</taxon>
        <taxon>Gunneridae</taxon>
        <taxon>Pentapetalae</taxon>
        <taxon>rosids</taxon>
        <taxon>fabids</taxon>
        <taxon>Fabales</taxon>
        <taxon>Fabaceae</taxon>
        <taxon>Papilionoideae</taxon>
        <taxon>50 kb inversion clade</taxon>
        <taxon>NPAAA clade</taxon>
        <taxon>indigoferoid/millettioid clade</taxon>
        <taxon>Phaseoleae</taxon>
        <taxon>Psophocarpus</taxon>
    </lineage>
</organism>
<comment type="caution">
    <text evidence="1">The sequence shown here is derived from an EMBL/GenBank/DDBJ whole genome shotgun (WGS) entry which is preliminary data.</text>
</comment>
<reference evidence="1 2" key="1">
    <citation type="submission" date="2024-01" db="EMBL/GenBank/DDBJ databases">
        <title>The genomes of 5 underutilized Papilionoideae crops provide insights into root nodulation and disease resistanc.</title>
        <authorList>
            <person name="Jiang F."/>
        </authorList>
    </citation>
    <scope>NUCLEOTIDE SEQUENCE [LARGE SCALE GENOMIC DNA]</scope>
    <source>
        <strain evidence="1">DUOXIRENSHENG_FW03</strain>
        <tissue evidence="1">Leaves</tissue>
    </source>
</reference>
<dbReference type="Proteomes" id="UP001386955">
    <property type="component" value="Unassembled WGS sequence"/>
</dbReference>
<name>A0AAN9XMF8_PSOTE</name>
<dbReference type="EMBL" id="JAYMYS010000003">
    <property type="protein sequence ID" value="KAK7398935.1"/>
    <property type="molecule type" value="Genomic_DNA"/>
</dbReference>
<dbReference type="PANTHER" id="PTHR19372">
    <property type="entry name" value="SULFITE REDUCTASE"/>
    <property type="match status" value="1"/>
</dbReference>
<dbReference type="GO" id="GO:0020037">
    <property type="term" value="F:heme binding"/>
    <property type="evidence" value="ECO:0007669"/>
    <property type="project" value="TreeGrafter"/>
</dbReference>
<dbReference type="GO" id="GO:0008482">
    <property type="term" value="F:sulfite oxidase activity"/>
    <property type="evidence" value="ECO:0007669"/>
    <property type="project" value="TreeGrafter"/>
</dbReference>
<accession>A0AAN9XMF8</accession>
<evidence type="ECO:0000313" key="2">
    <source>
        <dbReference type="Proteomes" id="UP001386955"/>
    </source>
</evidence>
<keyword evidence="2" id="KW-1185">Reference proteome</keyword>
<dbReference type="GO" id="GO:0043546">
    <property type="term" value="F:molybdopterin cofactor binding"/>
    <property type="evidence" value="ECO:0007669"/>
    <property type="project" value="TreeGrafter"/>
</dbReference>